<evidence type="ECO:0008006" key="3">
    <source>
        <dbReference type="Google" id="ProtNLM"/>
    </source>
</evidence>
<protein>
    <recommendedName>
        <fullName evidence="3">Retrotransposon gag domain-containing protein</fullName>
    </recommendedName>
</protein>
<dbReference type="EMBL" id="AFBI03000816">
    <property type="protein sequence ID" value="EJW04587.1"/>
    <property type="molecule type" value="Genomic_DNA"/>
</dbReference>
<dbReference type="AlphaFoldDB" id="J9DTI9"/>
<dbReference type="VEuPathDB" id="MicrosporidiaDB:EDEG_04207"/>
<evidence type="ECO:0000313" key="2">
    <source>
        <dbReference type="Proteomes" id="UP000003163"/>
    </source>
</evidence>
<sequence length="134" mass="15609">MMSNEQNFSFLNVNESVSASSTNNMATPENRMNLNRAASNFNMMQPIPMLPHKQFSGTNGESIEDWIRLFKPFLLFYKNENRCILHSYAVSLLIGEAGKFYDNLRSEPDSWEDFVDIMLKRYGKSKKQRPVLMR</sequence>
<dbReference type="Proteomes" id="UP000003163">
    <property type="component" value="Unassembled WGS sequence"/>
</dbReference>
<organism evidence="1 2">
    <name type="scientific">Edhazardia aedis (strain USNM 41457)</name>
    <name type="common">Microsporidian parasite</name>
    <dbReference type="NCBI Taxonomy" id="1003232"/>
    <lineage>
        <taxon>Eukaryota</taxon>
        <taxon>Fungi</taxon>
        <taxon>Fungi incertae sedis</taxon>
        <taxon>Microsporidia</taxon>
        <taxon>Edhazardia</taxon>
    </lineage>
</organism>
<comment type="caution">
    <text evidence="1">The sequence shown here is derived from an EMBL/GenBank/DDBJ whole genome shotgun (WGS) entry which is preliminary data.</text>
</comment>
<reference evidence="2" key="2">
    <citation type="submission" date="2015-07" db="EMBL/GenBank/DDBJ databases">
        <title>Contrasting host-pathogen interactions and genome evolution in two generalist and specialist microsporidian pathogens of mosquitoes.</title>
        <authorList>
            <consortium name="The Broad Institute Genomics Platform"/>
            <consortium name="The Broad Institute Genome Sequencing Center for Infectious Disease"/>
            <person name="Cuomo C.A."/>
            <person name="Sanscrainte N.D."/>
            <person name="Goldberg J.M."/>
            <person name="Heiman D."/>
            <person name="Young S."/>
            <person name="Zeng Q."/>
            <person name="Becnel J.J."/>
            <person name="Birren B.W."/>
        </authorList>
    </citation>
    <scope>NUCLEOTIDE SEQUENCE [LARGE SCALE GENOMIC DNA]</scope>
    <source>
        <strain evidence="2">USNM 41457</strain>
    </source>
</reference>
<dbReference type="InParanoid" id="J9DTI9"/>
<proteinExistence type="predicted"/>
<feature type="non-terminal residue" evidence="1">
    <location>
        <position position="134"/>
    </location>
</feature>
<gene>
    <name evidence="1" type="ORF">EDEG_04207</name>
</gene>
<name>J9DTI9_EDHAE</name>
<dbReference type="HOGENOM" id="CLU_1901181_0_0_1"/>
<keyword evidence="2" id="KW-1185">Reference proteome</keyword>
<evidence type="ECO:0000313" key="1">
    <source>
        <dbReference type="EMBL" id="EJW04587.1"/>
    </source>
</evidence>
<reference evidence="1 2" key="1">
    <citation type="submission" date="2011-08" db="EMBL/GenBank/DDBJ databases">
        <authorList>
            <person name="Liu Z.J."/>
            <person name="Shi F.L."/>
            <person name="Lu J.Q."/>
            <person name="Li M."/>
            <person name="Wang Z.L."/>
        </authorList>
    </citation>
    <scope>NUCLEOTIDE SEQUENCE [LARGE SCALE GENOMIC DNA]</scope>
    <source>
        <strain evidence="1 2">USNM 41457</strain>
    </source>
</reference>
<accession>J9DTI9</accession>